<gene>
    <name evidence="1" type="ORF">LTS18_001394</name>
</gene>
<dbReference type="EMBL" id="JAWDJW010012000">
    <property type="protein sequence ID" value="KAK3044397.1"/>
    <property type="molecule type" value="Genomic_DNA"/>
</dbReference>
<sequence length="139" mass="15400">TGTDLADIWKDGIRSYLGLTIAGFPNAFMVYSPQAPTALSNGPTIIECQVDFVCDTIAKLEKEKAKSIEPTQQAQDEWRQAIHAMNEPTLFPFTSSWWTGGNIPGKKAEVLTYPLGINNYEKQVRDTMDGWKGFEVVAA</sequence>
<organism evidence="1 2">
    <name type="scientific">Coniosporium uncinatum</name>
    <dbReference type="NCBI Taxonomy" id="93489"/>
    <lineage>
        <taxon>Eukaryota</taxon>
        <taxon>Fungi</taxon>
        <taxon>Dikarya</taxon>
        <taxon>Ascomycota</taxon>
        <taxon>Pezizomycotina</taxon>
        <taxon>Dothideomycetes</taxon>
        <taxon>Dothideomycetes incertae sedis</taxon>
        <taxon>Coniosporium</taxon>
    </lineage>
</organism>
<evidence type="ECO:0000313" key="1">
    <source>
        <dbReference type="EMBL" id="KAK3044397.1"/>
    </source>
</evidence>
<proteinExistence type="predicted"/>
<keyword evidence="2" id="KW-1185">Reference proteome</keyword>
<evidence type="ECO:0000313" key="2">
    <source>
        <dbReference type="Proteomes" id="UP001186974"/>
    </source>
</evidence>
<name>A0ACC3CTH2_9PEZI</name>
<accession>A0ACC3CTH2</accession>
<dbReference type="Proteomes" id="UP001186974">
    <property type="component" value="Unassembled WGS sequence"/>
</dbReference>
<feature type="non-terminal residue" evidence="1">
    <location>
        <position position="1"/>
    </location>
</feature>
<protein>
    <submittedName>
        <fullName evidence="1">Uncharacterized protein</fullName>
    </submittedName>
</protein>
<comment type="caution">
    <text evidence="1">The sequence shown here is derived from an EMBL/GenBank/DDBJ whole genome shotgun (WGS) entry which is preliminary data.</text>
</comment>
<reference evidence="1" key="1">
    <citation type="submission" date="2024-09" db="EMBL/GenBank/DDBJ databases">
        <title>Black Yeasts Isolated from many extreme environments.</title>
        <authorList>
            <person name="Coleine C."/>
            <person name="Stajich J.E."/>
            <person name="Selbmann L."/>
        </authorList>
    </citation>
    <scope>NUCLEOTIDE SEQUENCE</scope>
    <source>
        <strain evidence="1">CCFEE 5737</strain>
    </source>
</reference>